<dbReference type="GO" id="GO:0009113">
    <property type="term" value="P:purine nucleobase biosynthetic process"/>
    <property type="evidence" value="ECO:0007669"/>
    <property type="project" value="InterPro"/>
</dbReference>
<dbReference type="InterPro" id="IPR016185">
    <property type="entry name" value="PreATP-grasp_dom_sf"/>
</dbReference>
<dbReference type="PROSITE" id="PS50975">
    <property type="entry name" value="ATP_GRASP"/>
    <property type="match status" value="1"/>
</dbReference>
<evidence type="ECO:0000256" key="11">
    <source>
        <dbReference type="PROSITE-ProRule" id="PRU00409"/>
    </source>
</evidence>
<comment type="catalytic activity">
    <reaction evidence="10">
        <text>5-phospho-beta-D-ribosylamine + glycine + ATP = N(1)-(5-phospho-beta-D-ribosyl)glycinamide + ADP + phosphate + H(+)</text>
        <dbReference type="Rhea" id="RHEA:17453"/>
        <dbReference type="ChEBI" id="CHEBI:15378"/>
        <dbReference type="ChEBI" id="CHEBI:30616"/>
        <dbReference type="ChEBI" id="CHEBI:43474"/>
        <dbReference type="ChEBI" id="CHEBI:57305"/>
        <dbReference type="ChEBI" id="CHEBI:58681"/>
        <dbReference type="ChEBI" id="CHEBI:143788"/>
        <dbReference type="ChEBI" id="CHEBI:456216"/>
        <dbReference type="EC" id="6.3.4.13"/>
    </reaction>
</comment>
<dbReference type="Proteomes" id="UP000823926">
    <property type="component" value="Unassembled WGS sequence"/>
</dbReference>
<evidence type="ECO:0000256" key="2">
    <source>
        <dbReference type="ARBA" id="ARBA00013255"/>
    </source>
</evidence>
<evidence type="ECO:0000256" key="9">
    <source>
        <dbReference type="ARBA" id="ARBA00042864"/>
    </source>
</evidence>
<dbReference type="InterPro" id="IPR013815">
    <property type="entry name" value="ATP_grasp_subdomain_1"/>
</dbReference>
<reference evidence="13" key="2">
    <citation type="submission" date="2021-04" db="EMBL/GenBank/DDBJ databases">
        <authorList>
            <person name="Gilroy R."/>
        </authorList>
    </citation>
    <scope>NUCLEOTIDE SEQUENCE</scope>
    <source>
        <strain evidence="13">ChiBcec15-1070</strain>
    </source>
</reference>
<feature type="domain" description="ATP-grasp" evidence="12">
    <location>
        <begin position="117"/>
        <end position="325"/>
    </location>
</feature>
<dbReference type="SMART" id="SM01209">
    <property type="entry name" value="GARS_A"/>
    <property type="match status" value="1"/>
</dbReference>
<dbReference type="SMART" id="SM01210">
    <property type="entry name" value="GARS_C"/>
    <property type="match status" value="1"/>
</dbReference>
<evidence type="ECO:0000256" key="6">
    <source>
        <dbReference type="ARBA" id="ARBA00022840"/>
    </source>
</evidence>
<dbReference type="InterPro" id="IPR037123">
    <property type="entry name" value="PRibGlycinamide_synth_C_sf"/>
</dbReference>
<dbReference type="InterPro" id="IPR011054">
    <property type="entry name" value="Rudment_hybrid_motif"/>
</dbReference>
<keyword evidence="6 11" id="KW-0067">ATP-binding</keyword>
<comment type="caution">
    <text evidence="13">The sequence shown here is derived from an EMBL/GenBank/DDBJ whole genome shotgun (WGS) entry which is preliminary data.</text>
</comment>
<keyword evidence="4 11" id="KW-0547">Nucleotide-binding</keyword>
<dbReference type="InterPro" id="IPR020562">
    <property type="entry name" value="PRibGlycinamide_synth_N"/>
</dbReference>
<evidence type="ECO:0000259" key="12">
    <source>
        <dbReference type="PROSITE" id="PS50975"/>
    </source>
</evidence>
<dbReference type="Gene3D" id="3.30.1490.20">
    <property type="entry name" value="ATP-grasp fold, A domain"/>
    <property type="match status" value="1"/>
</dbReference>
<dbReference type="PANTHER" id="PTHR43472">
    <property type="entry name" value="PHOSPHORIBOSYLAMINE--GLYCINE LIGASE"/>
    <property type="match status" value="1"/>
</dbReference>
<evidence type="ECO:0000256" key="8">
    <source>
        <dbReference type="ARBA" id="ARBA00042242"/>
    </source>
</evidence>
<dbReference type="AlphaFoldDB" id="A0A9D1TZ79"/>
<dbReference type="SUPFAM" id="SSF52440">
    <property type="entry name" value="PreATP-grasp domain"/>
    <property type="match status" value="1"/>
</dbReference>
<protein>
    <recommendedName>
        <fullName evidence="2 10">Phosphoribosylamine--glycine ligase</fullName>
        <ecNumber evidence="2 10">6.3.4.13</ecNumber>
    </recommendedName>
    <alternativeName>
        <fullName evidence="10">GARS</fullName>
    </alternativeName>
    <alternativeName>
        <fullName evidence="8 10">Glycinamide ribonucleotide synthetase</fullName>
    </alternativeName>
    <alternativeName>
        <fullName evidence="9 10">Phosphoribosylglycinamide synthetase</fullName>
    </alternativeName>
</protein>
<gene>
    <name evidence="10 13" type="primary">purD</name>
    <name evidence="13" type="ORF">H9888_08325</name>
</gene>
<sequence length="435" mass="46937">MKLPQTVNILLLGSGGREHAFAWKIAQSERLEKLYIAPGNAGTRNCGVNVDLDPANFPALKQFVLNNYINLVVVGPEQPLVDGVKDYFLNDPEIRHIPVIGPSQEAAQLEGSKEYAKAFMARHGVPTAAYFTVTPENVEQGCAFLAEKVKAPYVLKADGLAAGKGVLILNDLQEAQQELRAMLDGKFGAASKKVVIEEYLSGIEVSVFVATDGRSYKILPEAKDYKRVGEGDTGLNTGGMGAVSPVPFATPEFMEKVRTRIVEPTVRGIQEEGLDYTGFIFIGLMNCGGDPMVIEYNVRMGDPETEVVLPRITSDIIDLFEGIAHQTLHEKTLEITPQTAATVVCVSGGYPGSYPKGMVIEGLPEGEASAPNGSVVFHAGTALKNGEVVTSGGRVLAVTSFGNSIPEATQHSYQTIDRIQYDGKYCRRDIGRDLL</sequence>
<evidence type="ECO:0000256" key="1">
    <source>
        <dbReference type="ARBA" id="ARBA00005174"/>
    </source>
</evidence>
<dbReference type="EMBL" id="DXHL01000037">
    <property type="protein sequence ID" value="HIW11480.1"/>
    <property type="molecule type" value="Genomic_DNA"/>
</dbReference>
<reference evidence="13" key="1">
    <citation type="journal article" date="2021" name="PeerJ">
        <title>Extensive microbial diversity within the chicken gut microbiome revealed by metagenomics and culture.</title>
        <authorList>
            <person name="Gilroy R."/>
            <person name="Ravi A."/>
            <person name="Getino M."/>
            <person name="Pursley I."/>
            <person name="Horton D.L."/>
            <person name="Alikhan N.F."/>
            <person name="Baker D."/>
            <person name="Gharbi K."/>
            <person name="Hall N."/>
            <person name="Watson M."/>
            <person name="Adriaenssens E.M."/>
            <person name="Foster-Nyarko E."/>
            <person name="Jarju S."/>
            <person name="Secka A."/>
            <person name="Antonio M."/>
            <person name="Oren A."/>
            <person name="Chaudhuri R.R."/>
            <person name="La Ragione R."/>
            <person name="Hildebrand F."/>
            <person name="Pallen M.J."/>
        </authorList>
    </citation>
    <scope>NUCLEOTIDE SEQUENCE</scope>
    <source>
        <strain evidence="13">ChiBcec15-1070</strain>
    </source>
</reference>
<dbReference type="PANTHER" id="PTHR43472:SF1">
    <property type="entry name" value="PHOSPHORIBOSYLAMINE--GLYCINE LIGASE, CHLOROPLASTIC"/>
    <property type="match status" value="1"/>
</dbReference>
<dbReference type="GO" id="GO:0046872">
    <property type="term" value="F:metal ion binding"/>
    <property type="evidence" value="ECO:0007669"/>
    <property type="project" value="InterPro"/>
</dbReference>
<dbReference type="SUPFAM" id="SSF56059">
    <property type="entry name" value="Glutathione synthetase ATP-binding domain-like"/>
    <property type="match status" value="1"/>
</dbReference>
<dbReference type="InterPro" id="IPR000115">
    <property type="entry name" value="PRibGlycinamide_synth"/>
</dbReference>
<dbReference type="Gene3D" id="3.40.50.20">
    <property type="match status" value="1"/>
</dbReference>
<evidence type="ECO:0000313" key="14">
    <source>
        <dbReference type="Proteomes" id="UP000823926"/>
    </source>
</evidence>
<dbReference type="EC" id="6.3.4.13" evidence="2 10"/>
<name>A0A9D1TZ79_9BACT</name>
<evidence type="ECO:0000256" key="7">
    <source>
        <dbReference type="ARBA" id="ARBA00038345"/>
    </source>
</evidence>
<dbReference type="Gene3D" id="3.30.470.20">
    <property type="entry name" value="ATP-grasp fold, B domain"/>
    <property type="match status" value="1"/>
</dbReference>
<dbReference type="NCBIfam" id="TIGR00877">
    <property type="entry name" value="purD"/>
    <property type="match status" value="1"/>
</dbReference>
<accession>A0A9D1TZ79</accession>
<dbReference type="GO" id="GO:0006189">
    <property type="term" value="P:'de novo' IMP biosynthetic process"/>
    <property type="evidence" value="ECO:0007669"/>
    <property type="project" value="UniProtKB-UniRule"/>
</dbReference>
<dbReference type="InterPro" id="IPR020560">
    <property type="entry name" value="PRibGlycinamide_synth_C-dom"/>
</dbReference>
<dbReference type="Pfam" id="PF02843">
    <property type="entry name" value="GARS_C"/>
    <property type="match status" value="1"/>
</dbReference>
<dbReference type="FunFam" id="3.90.600.10:FF:000001">
    <property type="entry name" value="Trifunctional purine biosynthetic protein adenosine-3"/>
    <property type="match status" value="1"/>
</dbReference>
<dbReference type="InterPro" id="IPR020561">
    <property type="entry name" value="PRibGlycinamid_synth_ATP-grasp"/>
</dbReference>
<proteinExistence type="inferred from homology"/>
<organism evidence="13 14">
    <name type="scientific">Candidatus Rikenella faecigallinarum</name>
    <dbReference type="NCBI Taxonomy" id="2838745"/>
    <lineage>
        <taxon>Bacteria</taxon>
        <taxon>Pseudomonadati</taxon>
        <taxon>Bacteroidota</taxon>
        <taxon>Bacteroidia</taxon>
        <taxon>Bacteroidales</taxon>
        <taxon>Rikenellaceae</taxon>
        <taxon>Rikenella</taxon>
    </lineage>
</organism>
<comment type="pathway">
    <text evidence="1 10">Purine metabolism; IMP biosynthesis via de novo pathway; N(1)-(5-phospho-D-ribosyl)glycinamide from 5-phospho-alpha-D-ribose 1-diphosphate: step 2/2.</text>
</comment>
<dbReference type="Pfam" id="PF01071">
    <property type="entry name" value="GARS_A"/>
    <property type="match status" value="1"/>
</dbReference>
<dbReference type="Gene3D" id="3.90.600.10">
    <property type="entry name" value="Phosphoribosylglycinamide synthetase, C-terminal domain"/>
    <property type="match status" value="1"/>
</dbReference>
<evidence type="ECO:0000256" key="3">
    <source>
        <dbReference type="ARBA" id="ARBA00022598"/>
    </source>
</evidence>
<evidence type="ECO:0000256" key="4">
    <source>
        <dbReference type="ARBA" id="ARBA00022741"/>
    </source>
</evidence>
<keyword evidence="5 10" id="KW-0658">Purine biosynthesis</keyword>
<dbReference type="HAMAP" id="MF_00138">
    <property type="entry name" value="GARS"/>
    <property type="match status" value="1"/>
</dbReference>
<evidence type="ECO:0000313" key="13">
    <source>
        <dbReference type="EMBL" id="HIW11480.1"/>
    </source>
</evidence>
<dbReference type="Pfam" id="PF02844">
    <property type="entry name" value="GARS_N"/>
    <property type="match status" value="1"/>
</dbReference>
<dbReference type="InterPro" id="IPR011761">
    <property type="entry name" value="ATP-grasp"/>
</dbReference>
<comment type="similarity">
    <text evidence="7 10">Belongs to the GARS family.</text>
</comment>
<dbReference type="GO" id="GO:0005524">
    <property type="term" value="F:ATP binding"/>
    <property type="evidence" value="ECO:0007669"/>
    <property type="project" value="UniProtKB-UniRule"/>
</dbReference>
<dbReference type="GO" id="GO:0004637">
    <property type="term" value="F:phosphoribosylamine-glycine ligase activity"/>
    <property type="evidence" value="ECO:0007669"/>
    <property type="project" value="UniProtKB-UniRule"/>
</dbReference>
<evidence type="ECO:0000256" key="5">
    <source>
        <dbReference type="ARBA" id="ARBA00022755"/>
    </source>
</evidence>
<dbReference type="SUPFAM" id="SSF51246">
    <property type="entry name" value="Rudiment single hybrid motif"/>
    <property type="match status" value="1"/>
</dbReference>
<evidence type="ECO:0000256" key="10">
    <source>
        <dbReference type="HAMAP-Rule" id="MF_00138"/>
    </source>
</evidence>
<keyword evidence="3 10" id="KW-0436">Ligase</keyword>